<sequence length="308" mass="33234">MRLAAVDLGSNSTRLLIADLDDEGRLTELERRATVTRLGQGVDRTGSLDPVAITRVTDELMVVRRLLDDHHVERAVGVLTSAVRDADNGPEFTARVRDEFGIDARTIPGEQEAALTFLGATSGREPSDERIAVVDVGGGSTEFVVGRGREVDFSVSVQAGVVRQSERHVEHDPPHNDELIEMADDVRTIFAEAVPDEVRAGVDSVIAVAGTATSCAAMAQELDPYDPDRVHGYRLTLAEIEQLLARLAQMEESERRRVAGLQPDRAPTIVAGCVLLSNALRLFDARACEVSEHDILRGAVIAAATGDL</sequence>
<dbReference type="InterPro" id="IPR003695">
    <property type="entry name" value="Ppx_GppA_N"/>
</dbReference>
<evidence type="ECO:0000313" key="3">
    <source>
        <dbReference type="Proteomes" id="UP000005143"/>
    </source>
</evidence>
<dbReference type="GO" id="GO:0004309">
    <property type="term" value="F:exopolyphosphatase activity"/>
    <property type="evidence" value="ECO:0007669"/>
    <property type="project" value="UniProtKB-EC"/>
</dbReference>
<dbReference type="Pfam" id="PF02541">
    <property type="entry name" value="Ppx-GppA"/>
    <property type="match status" value="1"/>
</dbReference>
<dbReference type="Proteomes" id="UP000005143">
    <property type="component" value="Unassembled WGS sequence"/>
</dbReference>
<keyword evidence="3" id="KW-1185">Reference proteome</keyword>
<dbReference type="Gene3D" id="3.30.420.40">
    <property type="match status" value="1"/>
</dbReference>
<evidence type="ECO:0000259" key="1">
    <source>
        <dbReference type="Pfam" id="PF02541"/>
    </source>
</evidence>
<protein>
    <submittedName>
        <fullName evidence="2">Exopolyphosphatase</fullName>
        <ecNumber evidence="2">3.6.1.11</ecNumber>
    </submittedName>
</protein>
<dbReference type="Gene3D" id="3.30.420.150">
    <property type="entry name" value="Exopolyphosphatase. Domain 2"/>
    <property type="match status" value="1"/>
</dbReference>
<keyword evidence="2" id="KW-0378">Hydrolase</keyword>
<dbReference type="AlphaFoldDB" id="H0EAR4"/>
<name>H0EAR4_9ACTN</name>
<comment type="caution">
    <text evidence="2">The sequence shown here is derived from an EMBL/GenBank/DDBJ whole genome shotgun (WGS) entry which is preliminary data.</text>
</comment>
<dbReference type="InterPro" id="IPR043129">
    <property type="entry name" value="ATPase_NBD"/>
</dbReference>
<dbReference type="SUPFAM" id="SSF53067">
    <property type="entry name" value="Actin-like ATPase domain"/>
    <property type="match status" value="2"/>
</dbReference>
<dbReference type="CDD" id="cd24054">
    <property type="entry name" value="ASKHA_NBD_AaPPX-GppA_MtPPX2-like"/>
    <property type="match status" value="1"/>
</dbReference>
<feature type="domain" description="Ppx/GppA phosphatase N-terminal" evidence="1">
    <location>
        <begin position="22"/>
        <end position="293"/>
    </location>
</feature>
<dbReference type="OrthoDB" id="9793035at2"/>
<organism evidence="2 3">
    <name type="scientific">Patulibacter medicamentivorans</name>
    <dbReference type="NCBI Taxonomy" id="1097667"/>
    <lineage>
        <taxon>Bacteria</taxon>
        <taxon>Bacillati</taxon>
        <taxon>Actinomycetota</taxon>
        <taxon>Thermoleophilia</taxon>
        <taxon>Solirubrobacterales</taxon>
        <taxon>Patulibacteraceae</taxon>
        <taxon>Patulibacter</taxon>
    </lineage>
</organism>
<dbReference type="EC" id="3.6.1.11" evidence="2"/>
<dbReference type="InterPro" id="IPR050273">
    <property type="entry name" value="GppA/Ppx_hydrolase"/>
</dbReference>
<dbReference type="PATRIC" id="fig|1097667.3.peg.3903"/>
<dbReference type="PANTHER" id="PTHR30005">
    <property type="entry name" value="EXOPOLYPHOSPHATASE"/>
    <property type="match status" value="1"/>
</dbReference>
<proteinExistence type="predicted"/>
<reference evidence="2 3" key="1">
    <citation type="journal article" date="2013" name="Biodegradation">
        <title>Quantitative proteomic analysis of ibuprofen-degrading Patulibacter sp. strain I11.</title>
        <authorList>
            <person name="Almeida B."/>
            <person name="Kjeldal H."/>
            <person name="Lolas I."/>
            <person name="Knudsen A.D."/>
            <person name="Carvalho G."/>
            <person name="Nielsen K.L."/>
            <person name="Barreto Crespo M.T."/>
            <person name="Stensballe A."/>
            <person name="Nielsen J.L."/>
        </authorList>
    </citation>
    <scope>NUCLEOTIDE SEQUENCE [LARGE SCALE GENOMIC DNA]</scope>
    <source>
        <strain evidence="2 3">I11</strain>
    </source>
</reference>
<gene>
    <name evidence="2" type="ORF">PAI11_39380</name>
</gene>
<dbReference type="EMBL" id="AGUD01000297">
    <property type="protein sequence ID" value="EHN09239.1"/>
    <property type="molecule type" value="Genomic_DNA"/>
</dbReference>
<evidence type="ECO:0000313" key="2">
    <source>
        <dbReference type="EMBL" id="EHN09239.1"/>
    </source>
</evidence>
<dbReference type="PANTHER" id="PTHR30005:SF13">
    <property type="entry name" value="EXOPOLYPHOSPHATASE 2"/>
    <property type="match status" value="1"/>
</dbReference>
<dbReference type="RefSeq" id="WP_007578428.1">
    <property type="nucleotide sequence ID" value="NZ_AGUD01000297.1"/>
</dbReference>
<accession>H0EAR4</accession>